<dbReference type="InterPro" id="IPR032752">
    <property type="entry name" value="DC-UbP/UBTD2_N"/>
</dbReference>
<comment type="caution">
    <text evidence="3">The sequence shown here is derived from an EMBL/GenBank/DDBJ whole genome shotgun (WGS) entry which is preliminary data.</text>
</comment>
<feature type="region of interest" description="Disordered" evidence="1">
    <location>
        <begin position="1"/>
        <end position="113"/>
    </location>
</feature>
<dbReference type="EMBL" id="SWKV01000013">
    <property type="protein sequence ID" value="KAF3043219.1"/>
    <property type="molecule type" value="Genomic_DNA"/>
</dbReference>
<name>A0A9P5C2L7_9PLEO</name>
<dbReference type="Pfam" id="PF16455">
    <property type="entry name" value="UBD"/>
    <property type="match status" value="1"/>
</dbReference>
<dbReference type="CDD" id="cd17039">
    <property type="entry name" value="Ubl_ubiquitin_like"/>
    <property type="match status" value="1"/>
</dbReference>
<evidence type="ECO:0000259" key="2">
    <source>
        <dbReference type="PROSITE" id="PS50053"/>
    </source>
</evidence>
<dbReference type="InterPro" id="IPR000626">
    <property type="entry name" value="Ubiquitin-like_dom"/>
</dbReference>
<feature type="compositionally biased region" description="Polar residues" evidence="1">
    <location>
        <begin position="56"/>
        <end position="73"/>
    </location>
</feature>
<feature type="compositionally biased region" description="Polar residues" evidence="1">
    <location>
        <begin position="84"/>
        <end position="99"/>
    </location>
</feature>
<dbReference type="Gene3D" id="3.10.20.90">
    <property type="entry name" value="Phosphatidylinositol 3-kinase Catalytic Subunit, Chain A, domain 1"/>
    <property type="match status" value="1"/>
</dbReference>
<evidence type="ECO:0000256" key="1">
    <source>
        <dbReference type="SAM" id="MobiDB-lite"/>
    </source>
</evidence>
<sequence>MGCCGSRPAAEAANNDGAQDAPNVAHFDASSRNLNAPNSRHTSAPSSRGSFLGHPSNATPAVSGAQSASNARPNQPLIPIPAEQRSTLPNTLASPTTPKSRNRVKPLTDSSSHAWTRARLEKERRDWWDTRVTNNVQVWQCLRASTEALQEGDLATAQTLLDVQGCTCPSGQLWSRVYDDRGAEYKVPEWLVIEPAGIVEEEDVLTVEGKTDNATAFDDAKQGCEFVVRVRFSNQPQDLKMTVRQSETIASIREKCKALANLDDTHKLTLIYSGRVYEDHETLEAHDSWSYDNDYVLSCFVSAQEPSVLSGPFAT</sequence>
<evidence type="ECO:0000313" key="3">
    <source>
        <dbReference type="EMBL" id="KAF3043219.1"/>
    </source>
</evidence>
<dbReference type="AlphaFoldDB" id="A0A9P5C2L7"/>
<dbReference type="InterPro" id="IPR019413">
    <property type="entry name" value="Dsc3_ub-like_dom"/>
</dbReference>
<dbReference type="Pfam" id="PF10302">
    <property type="entry name" value="Dsc3_N"/>
    <property type="match status" value="1"/>
</dbReference>
<dbReference type="InterPro" id="IPR038169">
    <property type="entry name" value="DC-UbP/UBTD2_N_sf"/>
</dbReference>
<dbReference type="PANTHER" id="PTHR13609">
    <property type="entry name" value="UBIQUITIN DOMAIN CONTAINING 1 PROTEIN-RELATED"/>
    <property type="match status" value="1"/>
</dbReference>
<proteinExistence type="predicted"/>
<dbReference type="Gene3D" id="1.20.225.20">
    <property type="entry name" value="Ub domain-containing protein, DC-UbP/UBTD2, N-terminal domain"/>
    <property type="match status" value="1"/>
</dbReference>
<dbReference type="InterPro" id="IPR039869">
    <property type="entry name" value="UBTD1/2"/>
</dbReference>
<feature type="compositionally biased region" description="Polar residues" evidence="1">
    <location>
        <begin position="30"/>
        <end position="49"/>
    </location>
</feature>
<reference evidence="3" key="1">
    <citation type="submission" date="2019-04" db="EMBL/GenBank/DDBJ databases">
        <title>Sequencing of skin fungus with MAO and IRED activity.</title>
        <authorList>
            <person name="Marsaioli A.J."/>
            <person name="Bonatto J.M.C."/>
            <person name="Reis Junior O."/>
        </authorList>
    </citation>
    <scope>NUCLEOTIDE SEQUENCE</scope>
    <source>
        <strain evidence="3">28M1</strain>
    </source>
</reference>
<gene>
    <name evidence="3" type="ORF">E8E12_009087</name>
</gene>
<dbReference type="SUPFAM" id="SSF54236">
    <property type="entry name" value="Ubiquitin-like"/>
    <property type="match status" value="1"/>
</dbReference>
<keyword evidence="4" id="KW-1185">Reference proteome</keyword>
<dbReference type="PROSITE" id="PS50053">
    <property type="entry name" value="UBIQUITIN_2"/>
    <property type="match status" value="1"/>
</dbReference>
<feature type="domain" description="Ubiquitin-like" evidence="2">
    <location>
        <begin position="226"/>
        <end position="284"/>
    </location>
</feature>
<dbReference type="InterPro" id="IPR029071">
    <property type="entry name" value="Ubiquitin-like_domsf"/>
</dbReference>
<accession>A0A9P5C2L7</accession>
<evidence type="ECO:0000313" key="4">
    <source>
        <dbReference type="Proteomes" id="UP000758155"/>
    </source>
</evidence>
<organism evidence="3 4">
    <name type="scientific">Didymella heteroderae</name>
    <dbReference type="NCBI Taxonomy" id="1769908"/>
    <lineage>
        <taxon>Eukaryota</taxon>
        <taxon>Fungi</taxon>
        <taxon>Dikarya</taxon>
        <taxon>Ascomycota</taxon>
        <taxon>Pezizomycotina</taxon>
        <taxon>Dothideomycetes</taxon>
        <taxon>Pleosporomycetidae</taxon>
        <taxon>Pleosporales</taxon>
        <taxon>Pleosporineae</taxon>
        <taxon>Didymellaceae</taxon>
        <taxon>Didymella</taxon>
    </lineage>
</organism>
<protein>
    <recommendedName>
        <fullName evidence="2">Ubiquitin-like domain-containing protein</fullName>
    </recommendedName>
</protein>
<dbReference type="OrthoDB" id="1640476at2759"/>
<dbReference type="Proteomes" id="UP000758155">
    <property type="component" value="Unassembled WGS sequence"/>
</dbReference>